<evidence type="ECO:0000313" key="1">
    <source>
        <dbReference type="EMBL" id="MBU3878570.1"/>
    </source>
</evidence>
<keyword evidence="2" id="KW-1185">Reference proteome</keyword>
<gene>
    <name evidence="1" type="ORF">HGO97_022490</name>
</gene>
<proteinExistence type="predicted"/>
<dbReference type="RefSeq" id="WP_216245415.1">
    <property type="nucleotide sequence ID" value="NZ_JABACJ020000038.1"/>
</dbReference>
<dbReference type="EMBL" id="JABACJ020000038">
    <property type="protein sequence ID" value="MBU3878570.1"/>
    <property type="molecule type" value="Genomic_DNA"/>
</dbReference>
<comment type="caution">
    <text evidence="1">The sequence shown here is derived from an EMBL/GenBank/DDBJ whole genome shotgun (WGS) entry which is preliminary data.</text>
</comment>
<name>A0ABS6DAA7_9FIRM</name>
<organism evidence="1 2">
    <name type="scientific">Faecalicatena faecalis</name>
    <dbReference type="NCBI Taxonomy" id="2726362"/>
    <lineage>
        <taxon>Bacteria</taxon>
        <taxon>Bacillati</taxon>
        <taxon>Bacillota</taxon>
        <taxon>Clostridia</taxon>
        <taxon>Lachnospirales</taxon>
        <taxon>Lachnospiraceae</taxon>
        <taxon>Faecalicatena</taxon>
    </lineage>
</organism>
<reference evidence="1 2" key="1">
    <citation type="submission" date="2021-06" db="EMBL/GenBank/DDBJ databases">
        <title>Faecalicatena sp. nov. isolated from porcine feces.</title>
        <authorList>
            <person name="Oh B.S."/>
            <person name="Lee J.H."/>
        </authorList>
    </citation>
    <scope>NUCLEOTIDE SEQUENCE [LARGE SCALE GENOMIC DNA]</scope>
    <source>
        <strain evidence="1 2">AGMB00832</strain>
    </source>
</reference>
<evidence type="ECO:0008006" key="3">
    <source>
        <dbReference type="Google" id="ProtNLM"/>
    </source>
</evidence>
<accession>A0ABS6DAA7</accession>
<evidence type="ECO:0000313" key="2">
    <source>
        <dbReference type="Proteomes" id="UP000723714"/>
    </source>
</evidence>
<protein>
    <recommendedName>
        <fullName evidence="3">FlgN protein</fullName>
    </recommendedName>
</protein>
<dbReference type="Proteomes" id="UP000723714">
    <property type="component" value="Unassembled WGS sequence"/>
</dbReference>
<sequence length="161" mass="18703">MRTDEEVIKLLQKKKENFLRYEEETKKLTANGEDAVEQITTALAERQELIGIIDGIDAKIRKLCEDTEDGALLLDASRNRCEYQSLTPSYQEVYQAGQQVFQIIARIQNEDRLAAASMEHVKNRFQKDIRQNQKVSKFSGYLKSMDYGEDVKKGFLYNEKR</sequence>